<dbReference type="EMBL" id="QKUF01000004">
    <property type="protein sequence ID" value="PZW32560.1"/>
    <property type="molecule type" value="Genomic_DNA"/>
</dbReference>
<organism evidence="2 3">
    <name type="scientific">Thermosporothrix hazakensis</name>
    <dbReference type="NCBI Taxonomy" id="644383"/>
    <lineage>
        <taxon>Bacteria</taxon>
        <taxon>Bacillati</taxon>
        <taxon>Chloroflexota</taxon>
        <taxon>Ktedonobacteria</taxon>
        <taxon>Ktedonobacterales</taxon>
        <taxon>Thermosporotrichaceae</taxon>
        <taxon>Thermosporothrix</taxon>
    </lineage>
</organism>
<accession>A0A326U966</accession>
<feature type="domain" description="ABM" evidence="1">
    <location>
        <begin position="2"/>
        <end position="94"/>
    </location>
</feature>
<protein>
    <submittedName>
        <fullName evidence="2">Heme-degrading monooxygenase HmoA</fullName>
    </submittedName>
</protein>
<evidence type="ECO:0000259" key="1">
    <source>
        <dbReference type="PROSITE" id="PS51725"/>
    </source>
</evidence>
<dbReference type="RefSeq" id="WP_111320718.1">
    <property type="nucleotide sequence ID" value="NZ_BIFX01000002.1"/>
</dbReference>
<dbReference type="AlphaFoldDB" id="A0A326U966"/>
<keyword evidence="2" id="KW-0503">Monooxygenase</keyword>
<dbReference type="InterPro" id="IPR007138">
    <property type="entry name" value="ABM_dom"/>
</dbReference>
<dbReference type="PROSITE" id="PS51725">
    <property type="entry name" value="ABM"/>
    <property type="match status" value="1"/>
</dbReference>
<dbReference type="Pfam" id="PF03992">
    <property type="entry name" value="ABM"/>
    <property type="match status" value="1"/>
</dbReference>
<dbReference type="InterPro" id="IPR011008">
    <property type="entry name" value="Dimeric_a/b-barrel"/>
</dbReference>
<keyword evidence="3" id="KW-1185">Reference proteome</keyword>
<dbReference type="GO" id="GO:0004497">
    <property type="term" value="F:monooxygenase activity"/>
    <property type="evidence" value="ECO:0007669"/>
    <property type="project" value="UniProtKB-KW"/>
</dbReference>
<keyword evidence="2" id="KW-0560">Oxidoreductase</keyword>
<name>A0A326U966_THEHA</name>
<evidence type="ECO:0000313" key="3">
    <source>
        <dbReference type="Proteomes" id="UP000248806"/>
    </source>
</evidence>
<evidence type="ECO:0000313" key="2">
    <source>
        <dbReference type="EMBL" id="PZW32560.1"/>
    </source>
</evidence>
<proteinExistence type="predicted"/>
<dbReference type="OrthoDB" id="2361265at2"/>
<dbReference type="Gene3D" id="3.30.70.100">
    <property type="match status" value="1"/>
</dbReference>
<reference evidence="2 3" key="1">
    <citation type="submission" date="2018-06" db="EMBL/GenBank/DDBJ databases">
        <title>Genomic Encyclopedia of Archaeal and Bacterial Type Strains, Phase II (KMG-II): from individual species to whole genera.</title>
        <authorList>
            <person name="Goeker M."/>
        </authorList>
    </citation>
    <scope>NUCLEOTIDE SEQUENCE [LARGE SCALE GENOMIC DNA]</scope>
    <source>
        <strain evidence="2 3">ATCC BAA-1881</strain>
    </source>
</reference>
<dbReference type="SUPFAM" id="SSF54909">
    <property type="entry name" value="Dimeric alpha+beta barrel"/>
    <property type="match status" value="1"/>
</dbReference>
<comment type="caution">
    <text evidence="2">The sequence shown here is derived from an EMBL/GenBank/DDBJ whole genome shotgun (WGS) entry which is preliminary data.</text>
</comment>
<sequence length="104" mass="12719">MFIMQASFEVARQFEDRMQAKYRKDREAIKEAEGNIAYECWRREHDTTVEYVFVSKWEQEADFKKWISRDAHKQEHREQIQRRRAGEDDGFSVKKVLHSFELFV</sequence>
<gene>
    <name evidence="2" type="ORF">EI42_01652</name>
</gene>
<dbReference type="Proteomes" id="UP000248806">
    <property type="component" value="Unassembled WGS sequence"/>
</dbReference>